<feature type="domain" description="Helicase ATP-binding" evidence="10">
    <location>
        <begin position="29"/>
        <end position="213"/>
    </location>
</feature>
<evidence type="ECO:0000256" key="3">
    <source>
        <dbReference type="ARBA" id="ARBA00022801"/>
    </source>
</evidence>
<dbReference type="PROSITE" id="PS51192">
    <property type="entry name" value="HELICASE_ATP_BIND_1"/>
    <property type="match status" value="1"/>
</dbReference>
<dbReference type="Pfam" id="PF19306">
    <property type="entry name" value="WHD_Lhr"/>
    <property type="match status" value="1"/>
</dbReference>
<comment type="similarity">
    <text evidence="9">Belongs to the Lhr helicase family. Lhr-Core subfamily.</text>
</comment>
<dbReference type="PANTHER" id="PTHR47962">
    <property type="entry name" value="ATP-DEPENDENT HELICASE LHR-RELATED-RELATED"/>
    <property type="match status" value="1"/>
</dbReference>
<dbReference type="NCBIfam" id="TIGR04121">
    <property type="entry name" value="DEXH_lig_assoc"/>
    <property type="match status" value="1"/>
</dbReference>
<comment type="caution">
    <text evidence="12">The sequence shown here is derived from an EMBL/GenBank/DDBJ whole genome shotgun (WGS) entry which is preliminary data.</text>
</comment>
<evidence type="ECO:0000256" key="5">
    <source>
        <dbReference type="ARBA" id="ARBA00022840"/>
    </source>
</evidence>
<feature type="domain" description="Helicase C-terminal" evidence="11">
    <location>
        <begin position="250"/>
        <end position="409"/>
    </location>
</feature>
<dbReference type="InterPro" id="IPR001650">
    <property type="entry name" value="Helicase_C-like"/>
</dbReference>
<keyword evidence="4" id="KW-0347">Helicase</keyword>
<evidence type="ECO:0000256" key="7">
    <source>
        <dbReference type="ARBA" id="ARBA00023204"/>
    </source>
</evidence>
<reference evidence="13" key="1">
    <citation type="journal article" date="2019" name="Int. J. Syst. Evol. Microbiol.">
        <title>The Global Catalogue of Microorganisms (GCM) 10K type strain sequencing project: providing services to taxonomists for standard genome sequencing and annotation.</title>
        <authorList>
            <consortium name="The Broad Institute Genomics Platform"/>
            <consortium name="The Broad Institute Genome Sequencing Center for Infectious Disease"/>
            <person name="Wu L."/>
            <person name="Ma J."/>
        </authorList>
    </citation>
    <scope>NUCLEOTIDE SEQUENCE [LARGE SCALE GENOMIC DNA]</scope>
    <source>
        <strain evidence="13">KCTC 42255</strain>
    </source>
</reference>
<dbReference type="Proteomes" id="UP001597357">
    <property type="component" value="Unassembled WGS sequence"/>
</dbReference>
<evidence type="ECO:0000313" key="13">
    <source>
        <dbReference type="Proteomes" id="UP001597357"/>
    </source>
</evidence>
<keyword evidence="2" id="KW-0227">DNA damage</keyword>
<dbReference type="PIRSF" id="PIRSF037307">
    <property type="entry name" value="Lhr-like_helic_prd"/>
    <property type="match status" value="1"/>
</dbReference>
<keyword evidence="1" id="KW-0547">Nucleotide-binding</keyword>
<keyword evidence="13" id="KW-1185">Reference proteome</keyword>
<dbReference type="InterPro" id="IPR045628">
    <property type="entry name" value="Lhr_WH_dom"/>
</dbReference>
<dbReference type="SMART" id="SM00490">
    <property type="entry name" value="HELICc"/>
    <property type="match status" value="1"/>
</dbReference>
<dbReference type="PANTHER" id="PTHR47962:SF3">
    <property type="entry name" value="LARGE ATP-DEPENDENT HELICASE-RELATED PROTEIN"/>
    <property type="match status" value="1"/>
</dbReference>
<dbReference type="InterPro" id="IPR017170">
    <property type="entry name" value="Lhr-like"/>
</dbReference>
<evidence type="ECO:0000259" key="10">
    <source>
        <dbReference type="PROSITE" id="PS51192"/>
    </source>
</evidence>
<keyword evidence="7" id="KW-0234">DNA repair</keyword>
<evidence type="ECO:0000256" key="4">
    <source>
        <dbReference type="ARBA" id="ARBA00022806"/>
    </source>
</evidence>
<dbReference type="InterPro" id="IPR013701">
    <property type="entry name" value="Lhr-like_DEAD/DEAH_assoc"/>
</dbReference>
<name>A0ABW5SFS1_9FLAO</name>
<accession>A0ABW5SFS1</accession>
<evidence type="ECO:0000256" key="2">
    <source>
        <dbReference type="ARBA" id="ARBA00022763"/>
    </source>
</evidence>
<dbReference type="InterPro" id="IPR026362">
    <property type="entry name" value="DEXH_lig_assoc"/>
</dbReference>
<organism evidence="12 13">
    <name type="scientific">Mesonia sediminis</name>
    <dbReference type="NCBI Taxonomy" id="1703946"/>
    <lineage>
        <taxon>Bacteria</taxon>
        <taxon>Pseudomonadati</taxon>
        <taxon>Bacteroidota</taxon>
        <taxon>Flavobacteriia</taxon>
        <taxon>Flavobacteriales</taxon>
        <taxon>Flavobacteriaceae</taxon>
        <taxon>Mesonia</taxon>
    </lineage>
</organism>
<dbReference type="Pfam" id="PF00270">
    <property type="entry name" value="DEAD"/>
    <property type="match status" value="1"/>
</dbReference>
<evidence type="ECO:0000256" key="8">
    <source>
        <dbReference type="ARBA" id="ARBA00023235"/>
    </source>
</evidence>
<protein>
    <submittedName>
        <fullName evidence="12">Ligase-associated DNA damage response DEXH box helicase</fullName>
    </submittedName>
</protein>
<proteinExistence type="inferred from homology"/>
<evidence type="ECO:0000256" key="6">
    <source>
        <dbReference type="ARBA" id="ARBA00023125"/>
    </source>
</evidence>
<keyword evidence="6" id="KW-0238">DNA-binding</keyword>
<dbReference type="InterPro" id="IPR014001">
    <property type="entry name" value="Helicase_ATP-bd"/>
</dbReference>
<evidence type="ECO:0000313" key="12">
    <source>
        <dbReference type="EMBL" id="MFD2698235.1"/>
    </source>
</evidence>
<dbReference type="Gene3D" id="3.40.50.300">
    <property type="entry name" value="P-loop containing nucleotide triphosphate hydrolases"/>
    <property type="match status" value="2"/>
</dbReference>
<sequence>MNKKESLAIAQDWFVKQNWKPFKFQKDTWKAYEQGKNGLLNAPTGSGKTYALWVPIVLELLRIKAKEGKLKKGVKALWITPLRALSSEIEQATLRFSQEVFPEITVGIRTGDTSQKVRAAQKRKMPDLLITTPESLQLLLASKKYHQIFSSLNAVVVDEWHELLGSKRGVQMELASSRLKAISSSLKIWGISATIGNLEQAREVLLGPQSNHLKNSVLIKARLKKKIKVQSIIPKSMEKFPWRGHLGLQLLDGVVGIIRHSKTTLIFTNTRSQCELWFQQLLERYPEFAGELAMHHGSISKATRLWVEQAIREETLKAVVCTSSLDLGVDFAPVETIVQIGGPKGVARFLQRAGRSGHQPRESSVIHFLPTHGIELIEASALKKAVKNQAVENRIPYFLSYDVLIQYLITLAVSDGFYPVKIFNEIKQTFCYQSIGEKEWQWCLNFITYGGESLKTYDEYRKVEILKDGLFKVNDRGVAMRHRLQIGTIVSDAVLAVKYVKGGFIGSIEEFFVSKLTPGDVFTFAGRNLEFVRIKGMQVHVRKSKKKTAKVPSWAGGRMSFSSQMSELLREEMYAASSAFPDSDGPNQKLTPELKALKPIFKRQIQESIIPRPNQFLIETFKTREGYHAVFYPFEGRFVHEALASLIAYRLSLLTPISLSIAFNDYGFELLSDQEIDVQQILDNELFTSEFLMDDLYKSLNATEMARRKFRDIAVIAGLVFTGYPSQLIKTKHLQSSAQLLFDVFRDYEPENLLFLQAFTETFEHQLQEERLRIALDRIEQQQIVWKKCKKPTPFSFPIITDRLREKLSSEKLEDRIKRMIKAFS</sequence>
<dbReference type="SUPFAM" id="SSF52540">
    <property type="entry name" value="P-loop containing nucleoside triphosphate hydrolases"/>
    <property type="match status" value="1"/>
</dbReference>
<evidence type="ECO:0000256" key="9">
    <source>
        <dbReference type="ARBA" id="ARBA00093467"/>
    </source>
</evidence>
<keyword evidence="5" id="KW-0067">ATP-binding</keyword>
<dbReference type="SMART" id="SM00487">
    <property type="entry name" value="DEXDc"/>
    <property type="match status" value="1"/>
</dbReference>
<dbReference type="GO" id="GO:0016874">
    <property type="term" value="F:ligase activity"/>
    <property type="evidence" value="ECO:0007669"/>
    <property type="project" value="UniProtKB-KW"/>
</dbReference>
<keyword evidence="12" id="KW-0436">Ligase</keyword>
<dbReference type="InterPro" id="IPR052511">
    <property type="entry name" value="ATP-dep_Helicase"/>
</dbReference>
<dbReference type="InterPro" id="IPR027417">
    <property type="entry name" value="P-loop_NTPase"/>
</dbReference>
<dbReference type="CDD" id="cd18796">
    <property type="entry name" value="SF2_C_LHR"/>
    <property type="match status" value="1"/>
</dbReference>
<dbReference type="EMBL" id="JBHULZ010000041">
    <property type="protein sequence ID" value="MFD2698235.1"/>
    <property type="molecule type" value="Genomic_DNA"/>
</dbReference>
<keyword evidence="3" id="KW-0378">Hydrolase</keyword>
<dbReference type="CDD" id="cd17922">
    <property type="entry name" value="DEXHc_LHR-like"/>
    <property type="match status" value="1"/>
</dbReference>
<dbReference type="Pfam" id="PF08494">
    <property type="entry name" value="DEAD_assoc"/>
    <property type="match status" value="1"/>
</dbReference>
<dbReference type="InterPro" id="IPR011545">
    <property type="entry name" value="DEAD/DEAH_box_helicase_dom"/>
</dbReference>
<keyword evidence="8" id="KW-0413">Isomerase</keyword>
<dbReference type="RefSeq" id="WP_379047472.1">
    <property type="nucleotide sequence ID" value="NZ_JBHULZ010000041.1"/>
</dbReference>
<dbReference type="Pfam" id="PF00271">
    <property type="entry name" value="Helicase_C"/>
    <property type="match status" value="1"/>
</dbReference>
<gene>
    <name evidence="12" type="ORF">ACFSQ0_09550</name>
</gene>
<evidence type="ECO:0000259" key="11">
    <source>
        <dbReference type="PROSITE" id="PS51194"/>
    </source>
</evidence>
<evidence type="ECO:0000256" key="1">
    <source>
        <dbReference type="ARBA" id="ARBA00022741"/>
    </source>
</evidence>
<dbReference type="PROSITE" id="PS51194">
    <property type="entry name" value="HELICASE_CTER"/>
    <property type="match status" value="1"/>
</dbReference>